<comment type="caution">
    <text evidence="3">The sequence shown here is derived from an EMBL/GenBank/DDBJ whole genome shotgun (WGS) entry which is preliminary data.</text>
</comment>
<dbReference type="PANTHER" id="PTHR15092:SF22">
    <property type="entry name" value="POLY(A)-SPECIFIC RIBONUCLEASE PNLDC1"/>
    <property type="match status" value="1"/>
</dbReference>
<dbReference type="AlphaFoldDB" id="A0A420H9P6"/>
<dbReference type="GO" id="GO:0003723">
    <property type="term" value="F:RNA binding"/>
    <property type="evidence" value="ECO:0007669"/>
    <property type="project" value="TreeGrafter"/>
</dbReference>
<dbReference type="InterPro" id="IPR006941">
    <property type="entry name" value="RNase_CAF1"/>
</dbReference>
<dbReference type="GO" id="GO:0000289">
    <property type="term" value="P:nuclear-transcribed mRNA poly(A) tail shortening"/>
    <property type="evidence" value="ECO:0007669"/>
    <property type="project" value="TreeGrafter"/>
</dbReference>
<feature type="region of interest" description="Disordered" evidence="2">
    <location>
        <begin position="544"/>
        <end position="578"/>
    </location>
</feature>
<sequence>MEICQTLFYKRLFDILKNISNASFVTIDLEMSGIPTRSRFSPGSRSQNATKPTLQQQYDDVRSAAETFQILQVGLTLVEEVREKDFYIARPYNFDLSPLSYRGNDIGLQRTFSFSSSACDFLQKNSFDIGKVFRTGVPYLSREEESRLRKEDDQRAENKSKIPDLIIKNDDTNALKFCQDPTYNFVNIASKDCKLTGFQRRLVYQIVRKEFPDLRAFGRSDGDFMQIEKLDLKNEANFQTERLRRFNSKIIRQIGFRWVFEALCGGDVSEIDPLWFYDMEDDESGKQPNAIASRIKELNAKLLMKDHIIVGHNLFMDLAFLYKTFVGPLPSYVEEFKNEIHRLFPKIIDTKFMATHGLETIFTRSSLKEVLKPLQVINNPLILLHQDHREYGSSFGKDHEAGYDSWMTAELFIKLSAKIHSEQNELKDIEENTGLSYDENKSSHEISDNHIQKEEDSSTAPISSDQSFQKDIYPTKNFNSSFVSTNPFAVLENIDPEQSPEDTSKLNVTATCDHRWLPDFTDDFWLAYFNKIRVNSIEGGTCDMATSDSDDGDTSDIARPDSNEGEHSPAKKKLCIKY</sequence>
<organism evidence="3 4">
    <name type="scientific">Golovinomyces cichoracearum</name>
    <dbReference type="NCBI Taxonomy" id="62708"/>
    <lineage>
        <taxon>Eukaryota</taxon>
        <taxon>Fungi</taxon>
        <taxon>Dikarya</taxon>
        <taxon>Ascomycota</taxon>
        <taxon>Pezizomycotina</taxon>
        <taxon>Leotiomycetes</taxon>
        <taxon>Erysiphales</taxon>
        <taxon>Erysiphaceae</taxon>
        <taxon>Golovinomyces</taxon>
    </lineage>
</organism>
<accession>A0A420H9P6</accession>
<evidence type="ECO:0000313" key="4">
    <source>
        <dbReference type="Proteomes" id="UP000285405"/>
    </source>
</evidence>
<dbReference type="PANTHER" id="PTHR15092">
    <property type="entry name" value="POLY A -SPECIFIC RIBONUCLEASE/TARGET OF EGR1, MEMBER 1"/>
    <property type="match status" value="1"/>
</dbReference>
<dbReference type="Pfam" id="PF04857">
    <property type="entry name" value="CAF1"/>
    <property type="match status" value="1"/>
</dbReference>
<dbReference type="EMBL" id="MCBR01021415">
    <property type="protein sequence ID" value="RKF54150.1"/>
    <property type="molecule type" value="Genomic_DNA"/>
</dbReference>
<protein>
    <submittedName>
        <fullName evidence="3">Poly-specific ribonuclease PARN</fullName>
    </submittedName>
</protein>
<evidence type="ECO:0000256" key="2">
    <source>
        <dbReference type="SAM" id="MobiDB-lite"/>
    </source>
</evidence>
<proteinExistence type="inferred from homology"/>
<dbReference type="GO" id="GO:1990431">
    <property type="term" value="P:priRNA 3'-end processing"/>
    <property type="evidence" value="ECO:0007669"/>
    <property type="project" value="TreeGrafter"/>
</dbReference>
<dbReference type="InterPro" id="IPR051181">
    <property type="entry name" value="CAF1_poly(A)_ribonucleases"/>
</dbReference>
<dbReference type="OrthoDB" id="1432093at2759"/>
<dbReference type="Proteomes" id="UP000285405">
    <property type="component" value="Unassembled WGS sequence"/>
</dbReference>
<reference evidence="3 4" key="1">
    <citation type="journal article" date="2018" name="BMC Genomics">
        <title>Comparative genome analyses reveal sequence features reflecting distinct modes of host-adaptation between dicot and monocot powdery mildew.</title>
        <authorList>
            <person name="Wu Y."/>
            <person name="Ma X."/>
            <person name="Pan Z."/>
            <person name="Kale S.D."/>
            <person name="Song Y."/>
            <person name="King H."/>
            <person name="Zhang Q."/>
            <person name="Presley C."/>
            <person name="Deng X."/>
            <person name="Wei C.I."/>
            <person name="Xiao S."/>
        </authorList>
    </citation>
    <scope>NUCLEOTIDE SEQUENCE [LARGE SCALE GENOMIC DNA]</scope>
    <source>
        <strain evidence="3">UCSC1</strain>
    </source>
</reference>
<dbReference type="GO" id="GO:0005634">
    <property type="term" value="C:nucleus"/>
    <property type="evidence" value="ECO:0007669"/>
    <property type="project" value="TreeGrafter"/>
</dbReference>
<dbReference type="SUPFAM" id="SSF53098">
    <property type="entry name" value="Ribonuclease H-like"/>
    <property type="match status" value="1"/>
</dbReference>
<dbReference type="Gene3D" id="3.30.420.10">
    <property type="entry name" value="Ribonuclease H-like superfamily/Ribonuclease H"/>
    <property type="match status" value="2"/>
</dbReference>
<dbReference type="InterPro" id="IPR012337">
    <property type="entry name" value="RNaseH-like_sf"/>
</dbReference>
<evidence type="ECO:0000256" key="1">
    <source>
        <dbReference type="ARBA" id="ARBA00008372"/>
    </source>
</evidence>
<feature type="region of interest" description="Disordered" evidence="2">
    <location>
        <begin position="430"/>
        <end position="466"/>
    </location>
</feature>
<comment type="similarity">
    <text evidence="1">Belongs to the CAF1 family.</text>
</comment>
<dbReference type="GO" id="GO:1990432">
    <property type="term" value="P:siRNA 3'-end processing"/>
    <property type="evidence" value="ECO:0007669"/>
    <property type="project" value="TreeGrafter"/>
</dbReference>
<gene>
    <name evidence="3" type="ORF">GcC1_214044</name>
</gene>
<feature type="compositionally biased region" description="Basic and acidic residues" evidence="2">
    <location>
        <begin position="438"/>
        <end position="456"/>
    </location>
</feature>
<feature type="compositionally biased region" description="Basic and acidic residues" evidence="2">
    <location>
        <begin position="556"/>
        <end position="569"/>
    </location>
</feature>
<dbReference type="GO" id="GO:0000175">
    <property type="term" value="F:3'-5'-RNA exonuclease activity"/>
    <property type="evidence" value="ECO:0007669"/>
    <property type="project" value="TreeGrafter"/>
</dbReference>
<dbReference type="InterPro" id="IPR036397">
    <property type="entry name" value="RNaseH_sf"/>
</dbReference>
<evidence type="ECO:0000313" key="3">
    <source>
        <dbReference type="EMBL" id="RKF54150.1"/>
    </source>
</evidence>
<name>A0A420H9P6_9PEZI</name>